<evidence type="ECO:0000256" key="6">
    <source>
        <dbReference type="ARBA" id="ARBA00023136"/>
    </source>
</evidence>
<evidence type="ECO:0000256" key="3">
    <source>
        <dbReference type="ARBA" id="ARBA00022475"/>
    </source>
</evidence>
<comment type="similarity">
    <text evidence="2 7">Belongs to the UPF0056 (MarC) family.</text>
</comment>
<dbReference type="Pfam" id="PF01914">
    <property type="entry name" value="MarC"/>
    <property type="match status" value="1"/>
</dbReference>
<protein>
    <recommendedName>
        <fullName evidence="7">UPF0056 membrane protein</fullName>
    </recommendedName>
</protein>
<feature type="transmembrane region" description="Helical" evidence="7">
    <location>
        <begin position="115"/>
        <end position="137"/>
    </location>
</feature>
<evidence type="ECO:0000256" key="4">
    <source>
        <dbReference type="ARBA" id="ARBA00022692"/>
    </source>
</evidence>
<feature type="transmembrane region" description="Helical" evidence="7">
    <location>
        <begin position="48"/>
        <end position="68"/>
    </location>
</feature>
<feature type="transmembrane region" description="Helical" evidence="7">
    <location>
        <begin position="74"/>
        <end position="94"/>
    </location>
</feature>
<reference evidence="8" key="1">
    <citation type="submission" date="2021-03" db="EMBL/GenBank/DDBJ databases">
        <authorList>
            <person name="Jaffe A."/>
        </authorList>
    </citation>
    <scope>NUCLEOTIDE SEQUENCE</scope>
    <source>
        <strain evidence="8">RIFCSPLOWO2_01_FULL_AR10_48_17</strain>
    </source>
</reference>
<dbReference type="PANTHER" id="PTHR33508:SF1">
    <property type="entry name" value="UPF0056 MEMBRANE PROTEIN YHCE"/>
    <property type="match status" value="1"/>
</dbReference>
<dbReference type="Proteomes" id="UP000675968">
    <property type="component" value="Unassembled WGS sequence"/>
</dbReference>
<keyword evidence="6 7" id="KW-0472">Membrane</keyword>
<evidence type="ECO:0000256" key="5">
    <source>
        <dbReference type="ARBA" id="ARBA00022989"/>
    </source>
</evidence>
<accession>A0A8T4L4J3</accession>
<keyword evidence="3" id="KW-1003">Cell membrane</keyword>
<feature type="transmembrane region" description="Helical" evidence="7">
    <location>
        <begin position="185"/>
        <end position="208"/>
    </location>
</feature>
<feature type="transmembrane region" description="Helical" evidence="7">
    <location>
        <begin position="6"/>
        <end position="28"/>
    </location>
</feature>
<feature type="transmembrane region" description="Helical" evidence="7">
    <location>
        <begin position="143"/>
        <end position="164"/>
    </location>
</feature>
<evidence type="ECO:0000256" key="7">
    <source>
        <dbReference type="RuleBase" id="RU362048"/>
    </source>
</evidence>
<comment type="caution">
    <text evidence="8">The sequence shown here is derived from an EMBL/GenBank/DDBJ whole genome shotgun (WGS) entry which is preliminary data.</text>
</comment>
<dbReference type="NCBIfam" id="TIGR00427">
    <property type="entry name" value="NAAT family transporter"/>
    <property type="match status" value="1"/>
</dbReference>
<organism evidence="8 9">
    <name type="scientific">Candidatus Iainarchaeum sp</name>
    <dbReference type="NCBI Taxonomy" id="3101447"/>
    <lineage>
        <taxon>Archaea</taxon>
        <taxon>Candidatus Iainarchaeota</taxon>
        <taxon>Candidatus Iainarchaeia</taxon>
        <taxon>Candidatus Iainarchaeales</taxon>
        <taxon>Candidatus Iainarchaeaceae</taxon>
        <taxon>Candidatus Iainarchaeum</taxon>
    </lineage>
</organism>
<sequence>MADLSFFVLVLTSVFFILDPFANIPLFLSFTRNFSHKNRIKTARKAHIIGFVAFVFFCLFGNFLFTYLNIEFSSFKIAGGILLFLISLEMLFGYKTRTEITQGEQEEAEERENVTITPLAIPLITGPGAITTGIVLFSRATGIFDYMLFFVAIIIAFLLSYFLLLQSEKISRWLGVTGLKVITRIMGMLLMALSVQFVINGLQLSGLLV</sequence>
<dbReference type="AlphaFoldDB" id="A0A8T4L4J3"/>
<proteinExistence type="inferred from homology"/>
<comment type="subcellular location">
    <subcellularLocation>
        <location evidence="1 7">Cell membrane</location>
        <topology evidence="1 7">Multi-pass membrane protein</topology>
    </subcellularLocation>
</comment>
<gene>
    <name evidence="8" type="ORF">J4215_04120</name>
</gene>
<keyword evidence="4 7" id="KW-0812">Transmembrane</keyword>
<keyword evidence="5 7" id="KW-1133">Transmembrane helix</keyword>
<reference evidence="8" key="2">
    <citation type="submission" date="2021-05" db="EMBL/GenBank/DDBJ databases">
        <title>Protein family content uncovers lineage relationships and bacterial pathway maintenance mechanisms in DPANN archaea.</title>
        <authorList>
            <person name="Castelle C.J."/>
            <person name="Meheust R."/>
            <person name="Jaffe A.L."/>
            <person name="Seitz K."/>
            <person name="Gong X."/>
            <person name="Baker B.J."/>
            <person name="Banfield J.F."/>
        </authorList>
    </citation>
    <scope>NUCLEOTIDE SEQUENCE</scope>
    <source>
        <strain evidence="8">RIFCSPLOWO2_01_FULL_AR10_48_17</strain>
    </source>
</reference>
<dbReference type="EMBL" id="JAGVWC010000010">
    <property type="protein sequence ID" value="MBS3061741.1"/>
    <property type="molecule type" value="Genomic_DNA"/>
</dbReference>
<evidence type="ECO:0000313" key="9">
    <source>
        <dbReference type="Proteomes" id="UP000675968"/>
    </source>
</evidence>
<evidence type="ECO:0000313" key="8">
    <source>
        <dbReference type="EMBL" id="MBS3061741.1"/>
    </source>
</evidence>
<name>A0A8T4L4J3_9ARCH</name>
<evidence type="ECO:0000256" key="1">
    <source>
        <dbReference type="ARBA" id="ARBA00004651"/>
    </source>
</evidence>
<dbReference type="PANTHER" id="PTHR33508">
    <property type="entry name" value="UPF0056 MEMBRANE PROTEIN YHCE"/>
    <property type="match status" value="1"/>
</dbReference>
<dbReference type="InterPro" id="IPR002771">
    <property type="entry name" value="Multi_antbiot-R_MarC"/>
</dbReference>
<evidence type="ECO:0000256" key="2">
    <source>
        <dbReference type="ARBA" id="ARBA00009784"/>
    </source>
</evidence>
<dbReference type="GO" id="GO:0005886">
    <property type="term" value="C:plasma membrane"/>
    <property type="evidence" value="ECO:0007669"/>
    <property type="project" value="UniProtKB-SubCell"/>
</dbReference>